<accession>A0A840V622</accession>
<dbReference type="InterPro" id="IPR039552">
    <property type="entry name" value="IS66_C"/>
</dbReference>
<proteinExistence type="predicted"/>
<dbReference type="EMBL" id="JACHFD010000026">
    <property type="protein sequence ID" value="MBB5353422.1"/>
    <property type="molecule type" value="Genomic_DNA"/>
</dbReference>
<evidence type="ECO:0000313" key="2">
    <source>
        <dbReference type="EMBL" id="MBB5353422.1"/>
    </source>
</evidence>
<reference evidence="2 3" key="1">
    <citation type="submission" date="2020-08" db="EMBL/GenBank/DDBJ databases">
        <title>Genomic Encyclopedia of Type Strains, Phase IV (KMG-IV): sequencing the most valuable type-strain genomes for metagenomic binning, comparative biology and taxonomic classification.</title>
        <authorList>
            <person name="Goeker M."/>
        </authorList>
    </citation>
    <scope>NUCLEOTIDE SEQUENCE [LARGE SCALE GENOMIC DNA]</scope>
    <source>
        <strain evidence="2 3">YC6886</strain>
    </source>
</reference>
<keyword evidence="3" id="KW-1185">Reference proteome</keyword>
<feature type="domain" description="Transposase IS66 C-terminal" evidence="1">
    <location>
        <begin position="7"/>
        <end position="35"/>
    </location>
</feature>
<name>A0A840V622_9BACT</name>
<dbReference type="RefSeq" id="WP_184021311.1">
    <property type="nucleotide sequence ID" value="NZ_JACHFD010000026.1"/>
</dbReference>
<organism evidence="2 3">
    <name type="scientific">Haloferula luteola</name>
    <dbReference type="NCBI Taxonomy" id="595692"/>
    <lineage>
        <taxon>Bacteria</taxon>
        <taxon>Pseudomonadati</taxon>
        <taxon>Verrucomicrobiota</taxon>
        <taxon>Verrucomicrobiia</taxon>
        <taxon>Verrucomicrobiales</taxon>
        <taxon>Verrucomicrobiaceae</taxon>
        <taxon>Haloferula</taxon>
    </lineage>
</organism>
<dbReference type="Proteomes" id="UP000557717">
    <property type="component" value="Unassembled WGS sequence"/>
</dbReference>
<evidence type="ECO:0000313" key="3">
    <source>
        <dbReference type="Proteomes" id="UP000557717"/>
    </source>
</evidence>
<gene>
    <name evidence="2" type="ORF">HNR46_003683</name>
</gene>
<comment type="caution">
    <text evidence="2">The sequence shown here is derived from an EMBL/GenBank/DDBJ whole genome shotgun (WGS) entry which is preliminary data.</text>
</comment>
<dbReference type="Pfam" id="PF13817">
    <property type="entry name" value="DDE_Tnp_IS66_C"/>
    <property type="match status" value="1"/>
</dbReference>
<protein>
    <recommendedName>
        <fullName evidence="1">Transposase IS66 C-terminal domain-containing protein</fullName>
    </recommendedName>
</protein>
<sequence length="56" mass="6385">MISALYHGVDPQAYLKDVIERLPTMRPNELDALFPEVWAAENRAKHPAARDLKRVA</sequence>
<dbReference type="AlphaFoldDB" id="A0A840V622"/>
<evidence type="ECO:0000259" key="1">
    <source>
        <dbReference type="Pfam" id="PF13817"/>
    </source>
</evidence>